<feature type="coiled-coil region" evidence="9">
    <location>
        <begin position="635"/>
        <end position="662"/>
    </location>
</feature>
<evidence type="ECO:0000256" key="8">
    <source>
        <dbReference type="PROSITE-ProRule" id="PRU00284"/>
    </source>
</evidence>
<dbReference type="PANTHER" id="PTHR32089">
    <property type="entry name" value="METHYL-ACCEPTING CHEMOTAXIS PROTEIN MCPB"/>
    <property type="match status" value="1"/>
</dbReference>
<dbReference type="GO" id="GO:0005886">
    <property type="term" value="C:plasma membrane"/>
    <property type="evidence" value="ECO:0007669"/>
    <property type="project" value="UniProtKB-SubCell"/>
</dbReference>
<keyword evidence="6 10" id="KW-0472">Membrane</keyword>
<keyword evidence="2" id="KW-1003">Cell membrane</keyword>
<name>A0AA43XKQ0_9CLOT</name>
<protein>
    <submittedName>
        <fullName evidence="12">Methyl-accepting chemotaxis protein</fullName>
    </submittedName>
</protein>
<comment type="subcellular location">
    <subcellularLocation>
        <location evidence="1">Cell membrane</location>
        <topology evidence="1">Multi-pass membrane protein</topology>
    </subcellularLocation>
</comment>
<evidence type="ECO:0000313" key="12">
    <source>
        <dbReference type="EMBL" id="NBG88613.1"/>
    </source>
</evidence>
<evidence type="ECO:0000256" key="10">
    <source>
        <dbReference type="SAM" id="Phobius"/>
    </source>
</evidence>
<dbReference type="CDD" id="cd12912">
    <property type="entry name" value="PDC2_MCP_like"/>
    <property type="match status" value="1"/>
</dbReference>
<dbReference type="Pfam" id="PF02743">
    <property type="entry name" value="dCache_1"/>
    <property type="match status" value="1"/>
</dbReference>
<gene>
    <name evidence="12" type="ORF">ISALK_08865</name>
</gene>
<sequence length="665" mass="71696">MKSIRMKLIIYFSAIILVIAIVFSGASIFTTSNIIQEEGESALMRQSQEIGEVFASELRGDLSTLGAIGNSSGMGTMGWFTQQQILERYVENSDFIGLGVVSPDGSTQYADGSTAELGDRDYVIRAFEGEANVSDVIISRVTDSPVVMMATPIEQRGDIVGVLIGRLEGEALSELLEGKGYGEQGYAYVINEEGTVQAHIDPELVMNGFNPILDSAEDPELVPVAETFEEMLREEAGVADYHYQGEDLYAGFAPVEGTQWRVVVTAEQGEVLSALPSMQRNVLLMTGVVLALGIGIAYVVGNAFSKPIVAASDILNRLSNYDLTYDENHPAVQYLDQKDEVGGMIRGIAKMQENFVVLLKGVSGNAQEVASSSEELTATSQESSKAADEVAKTIEEMAKSAGEQAQETETGAENINVLGNYIEKDQELLKKLTGSAEVIDGLKEEGNHLLGDLVEKTQASSQAAGEVQKVIGETNESAQRIESASGMIRSISEQTNLLALNAAIEAARAGEAGRGFAVVAEEIRKLAEQSESFTQEIDEVIRDLSEKTQNTVKIMDEAGEIVQQQTRGVEDTQRKFSGINNAIEEMKEILEVVNDSSLEMAKQKNEIIGVIGNLSASSQENAAATEEVSASVEEQTAAMEEIANASEALAELSEKMQESISRFRI</sequence>
<dbReference type="GO" id="GO:0007165">
    <property type="term" value="P:signal transduction"/>
    <property type="evidence" value="ECO:0007669"/>
    <property type="project" value="UniProtKB-KW"/>
</dbReference>
<dbReference type="SMART" id="SM00283">
    <property type="entry name" value="MA"/>
    <property type="match status" value="1"/>
</dbReference>
<dbReference type="Gene3D" id="1.10.287.950">
    <property type="entry name" value="Methyl-accepting chemotaxis protein"/>
    <property type="match status" value="1"/>
</dbReference>
<dbReference type="SUPFAM" id="SSF58104">
    <property type="entry name" value="Methyl-accepting chemotaxis protein (MCP) signaling domain"/>
    <property type="match status" value="1"/>
</dbReference>
<keyword evidence="7 8" id="KW-0807">Transducer</keyword>
<dbReference type="CDD" id="cd12914">
    <property type="entry name" value="PDC1_DGC_like"/>
    <property type="match status" value="1"/>
</dbReference>
<keyword evidence="4 10" id="KW-0812">Transmembrane</keyword>
<evidence type="ECO:0000256" key="3">
    <source>
        <dbReference type="ARBA" id="ARBA00022500"/>
    </source>
</evidence>
<keyword evidence="3" id="KW-0145">Chemotaxis</keyword>
<evidence type="ECO:0000259" key="11">
    <source>
        <dbReference type="PROSITE" id="PS50111"/>
    </source>
</evidence>
<keyword evidence="13" id="KW-1185">Reference proteome</keyword>
<dbReference type="InterPro" id="IPR033479">
    <property type="entry name" value="dCache_1"/>
</dbReference>
<dbReference type="EMBL" id="SUMG01000009">
    <property type="protein sequence ID" value="NBG88613.1"/>
    <property type="molecule type" value="Genomic_DNA"/>
</dbReference>
<dbReference type="PROSITE" id="PS50111">
    <property type="entry name" value="CHEMOTAXIS_TRANSDUC_2"/>
    <property type="match status" value="1"/>
</dbReference>
<evidence type="ECO:0000256" key="4">
    <source>
        <dbReference type="ARBA" id="ARBA00022692"/>
    </source>
</evidence>
<dbReference type="Pfam" id="PF00015">
    <property type="entry name" value="MCPsignal"/>
    <property type="match status" value="1"/>
</dbReference>
<evidence type="ECO:0000313" key="13">
    <source>
        <dbReference type="Proteomes" id="UP000449710"/>
    </source>
</evidence>
<keyword evidence="5 10" id="KW-1133">Transmembrane helix</keyword>
<comment type="caution">
    <text evidence="12">The sequence shown here is derived from an EMBL/GenBank/DDBJ whole genome shotgun (WGS) entry which is preliminary data.</text>
</comment>
<evidence type="ECO:0000256" key="1">
    <source>
        <dbReference type="ARBA" id="ARBA00004651"/>
    </source>
</evidence>
<feature type="transmembrane region" description="Helical" evidence="10">
    <location>
        <begin position="282"/>
        <end position="300"/>
    </location>
</feature>
<dbReference type="AlphaFoldDB" id="A0AA43XKQ0"/>
<accession>A0AA43XKQ0</accession>
<proteinExistence type="predicted"/>
<evidence type="ECO:0000256" key="6">
    <source>
        <dbReference type="ARBA" id="ARBA00023136"/>
    </source>
</evidence>
<evidence type="ECO:0000256" key="7">
    <source>
        <dbReference type="ARBA" id="ARBA00023224"/>
    </source>
</evidence>
<organism evidence="12 13">
    <name type="scientific">Isachenkonia alkalipeptolytica</name>
    <dbReference type="NCBI Taxonomy" id="2565777"/>
    <lineage>
        <taxon>Bacteria</taxon>
        <taxon>Bacillati</taxon>
        <taxon>Bacillota</taxon>
        <taxon>Clostridia</taxon>
        <taxon>Eubacteriales</taxon>
        <taxon>Clostridiaceae</taxon>
        <taxon>Isachenkonia</taxon>
    </lineage>
</organism>
<dbReference type="Gene3D" id="3.30.450.20">
    <property type="entry name" value="PAS domain"/>
    <property type="match status" value="1"/>
</dbReference>
<dbReference type="GO" id="GO:0006935">
    <property type="term" value="P:chemotaxis"/>
    <property type="evidence" value="ECO:0007669"/>
    <property type="project" value="UniProtKB-KW"/>
</dbReference>
<evidence type="ECO:0000256" key="2">
    <source>
        <dbReference type="ARBA" id="ARBA00022475"/>
    </source>
</evidence>
<keyword evidence="9" id="KW-0175">Coiled coil</keyword>
<dbReference type="Proteomes" id="UP000449710">
    <property type="component" value="Unassembled WGS sequence"/>
</dbReference>
<reference evidence="12 13" key="1">
    <citation type="submission" date="2019-04" db="EMBL/GenBank/DDBJ databases">
        <title>Isachenkonia alkalipeptolytica gen. nov. sp. nov. a new anaerobic, alkiliphilic organothrophic bacterium capable to reduce synthesized ferrihydrite isolated from a soda lake.</title>
        <authorList>
            <person name="Toshchakov S.V."/>
            <person name="Zavarzina D.G."/>
            <person name="Zhilina T.N."/>
            <person name="Kostrikina N.A."/>
            <person name="Kublanov I.V."/>
        </authorList>
    </citation>
    <scope>NUCLEOTIDE SEQUENCE [LARGE SCALE GENOMIC DNA]</scope>
    <source>
        <strain evidence="12 13">Z-1701</strain>
    </source>
</reference>
<evidence type="ECO:0000256" key="9">
    <source>
        <dbReference type="SAM" id="Coils"/>
    </source>
</evidence>
<dbReference type="InterPro" id="IPR004089">
    <property type="entry name" value="MCPsignal_dom"/>
</dbReference>
<feature type="domain" description="Methyl-accepting transducer" evidence="11">
    <location>
        <begin position="379"/>
        <end position="636"/>
    </location>
</feature>
<dbReference type="PANTHER" id="PTHR32089:SF112">
    <property type="entry name" value="LYSOZYME-LIKE PROTEIN-RELATED"/>
    <property type="match status" value="1"/>
</dbReference>
<evidence type="ECO:0000256" key="5">
    <source>
        <dbReference type="ARBA" id="ARBA00022989"/>
    </source>
</evidence>